<dbReference type="FunCoup" id="Q9HKE2">
    <property type="interactions" value="56"/>
</dbReference>
<dbReference type="EnsemblBacteria" id="CAC11797">
    <property type="protein sequence ID" value="CAC11797"/>
    <property type="gene ID" value="CAC11797"/>
</dbReference>
<dbReference type="GO" id="GO:0032259">
    <property type="term" value="P:methylation"/>
    <property type="evidence" value="ECO:0007669"/>
    <property type="project" value="UniProtKB-KW"/>
</dbReference>
<evidence type="ECO:0000256" key="2">
    <source>
        <dbReference type="ARBA" id="ARBA00005879"/>
    </source>
</evidence>
<evidence type="ECO:0000256" key="6">
    <source>
        <dbReference type="ARBA" id="ARBA00022691"/>
    </source>
</evidence>
<name>Q9HKE2_THEAC</name>
<evidence type="ECO:0000256" key="7">
    <source>
        <dbReference type="RuleBase" id="RU003960"/>
    </source>
</evidence>
<dbReference type="PROSITE" id="PS00839">
    <property type="entry name" value="SUMT_1"/>
    <property type="match status" value="1"/>
</dbReference>
<keyword evidence="5 7" id="KW-0808">Transferase</keyword>
<dbReference type="InterPro" id="IPR035996">
    <property type="entry name" value="4pyrrol_Methylase_sf"/>
</dbReference>
<evidence type="ECO:0000256" key="1">
    <source>
        <dbReference type="ARBA" id="ARBA00004953"/>
    </source>
</evidence>
<evidence type="ECO:0000256" key="5">
    <source>
        <dbReference type="ARBA" id="ARBA00022679"/>
    </source>
</evidence>
<dbReference type="PANTHER" id="PTHR45790:SF4">
    <property type="entry name" value="COBALT-PRECORRIN-4 C(11)-METHYLTRANSFERASE"/>
    <property type="match status" value="1"/>
</dbReference>
<sequence length="255" mass="27953">MYIIGAGPGDPDLLTVKARRLIESCDVIIYAGSLVNPEILKLARPGSEIHNSAELNINQIMDIIKDAYERGLDVARIHSGDPHIYGALKDQTSYLEALGIPYEVVPGVSVLTSAAASLGIELTMDGISQAVIIARGSLRIPVPDREQIRKLAEHGSTMVIFTGIHIIDSIVKDLIDGGYSPDTPVGVVYRSTWPDEIVIKGRLSNIATLVHERRIYRTALIIVGDVVDPKFVKHSKLYDPEYVHSFRGVKNGHDR</sequence>
<comment type="similarity">
    <text evidence="2 7">Belongs to the precorrin methyltransferase family.</text>
</comment>
<dbReference type="eggNOG" id="arCOG00645">
    <property type="taxonomic scope" value="Archaea"/>
</dbReference>
<dbReference type="GO" id="GO:0009236">
    <property type="term" value="P:cobalamin biosynthetic process"/>
    <property type="evidence" value="ECO:0007669"/>
    <property type="project" value="UniProtKB-UniPathway"/>
</dbReference>
<dbReference type="EMBL" id="AL445065">
    <property type="protein sequence ID" value="CAC11797.1"/>
    <property type="molecule type" value="Genomic_DNA"/>
</dbReference>
<evidence type="ECO:0000256" key="3">
    <source>
        <dbReference type="ARBA" id="ARBA00022573"/>
    </source>
</evidence>
<dbReference type="STRING" id="273075.gene:9571879"/>
<dbReference type="InParanoid" id="Q9HKE2"/>
<dbReference type="HOGENOM" id="CLU_011276_7_1_2"/>
<dbReference type="InterPro" id="IPR014777">
    <property type="entry name" value="4pyrrole_Mease_sub1"/>
</dbReference>
<evidence type="ECO:0000313" key="10">
    <source>
        <dbReference type="Proteomes" id="UP000001024"/>
    </source>
</evidence>
<keyword evidence="4 7" id="KW-0489">Methyltransferase</keyword>
<dbReference type="PaxDb" id="273075-Ta0659"/>
<dbReference type="Gene3D" id="3.30.950.10">
    <property type="entry name" value="Methyltransferase, Cobalt-precorrin-4 Transmethylase, Domain 2"/>
    <property type="match status" value="1"/>
</dbReference>
<evidence type="ECO:0000259" key="8">
    <source>
        <dbReference type="Pfam" id="PF00590"/>
    </source>
</evidence>
<dbReference type="InterPro" id="IPR006362">
    <property type="entry name" value="Cbl_synth_CobM/CibF"/>
</dbReference>
<dbReference type="InterPro" id="IPR003043">
    <property type="entry name" value="Uropor_MeTrfase_CS"/>
</dbReference>
<dbReference type="SUPFAM" id="SSF53790">
    <property type="entry name" value="Tetrapyrrole methylase"/>
    <property type="match status" value="1"/>
</dbReference>
<gene>
    <name evidence="9" type="ordered locus">Ta0659</name>
</gene>
<dbReference type="InterPro" id="IPR000878">
    <property type="entry name" value="4pyrrol_Mease"/>
</dbReference>
<evidence type="ECO:0000256" key="4">
    <source>
        <dbReference type="ARBA" id="ARBA00022603"/>
    </source>
</evidence>
<evidence type="ECO:0000313" key="9">
    <source>
        <dbReference type="EMBL" id="CAC11797.1"/>
    </source>
</evidence>
<dbReference type="Gene3D" id="3.40.1010.10">
    <property type="entry name" value="Cobalt-precorrin-4 Transmethylase, Domain 1"/>
    <property type="match status" value="1"/>
</dbReference>
<dbReference type="PANTHER" id="PTHR45790">
    <property type="entry name" value="SIROHEME SYNTHASE-RELATED"/>
    <property type="match status" value="1"/>
</dbReference>
<protein>
    <submittedName>
        <fullName evidence="9">Probable precorrin-4 methylase</fullName>
    </submittedName>
</protein>
<dbReference type="InterPro" id="IPR050161">
    <property type="entry name" value="Siro_Cobalamin_biosynth"/>
</dbReference>
<accession>Q9HKE2</accession>
<keyword evidence="6" id="KW-0949">S-adenosyl-L-methionine</keyword>
<dbReference type="AlphaFoldDB" id="Q9HKE2"/>
<dbReference type="Proteomes" id="UP000001024">
    <property type="component" value="Chromosome"/>
</dbReference>
<proteinExistence type="inferred from homology"/>
<reference evidence="9 10" key="1">
    <citation type="journal article" date="2000" name="Nature">
        <title>The genome sequence of the thermoacidophilic scavenger Thermoplasma acidophilum.</title>
        <authorList>
            <person name="Ruepp A."/>
            <person name="Graml W."/>
            <person name="Santos-Martinez M.L."/>
            <person name="Koretke K.K."/>
            <person name="Volker C."/>
            <person name="Mewes H.W."/>
            <person name="Frishman D."/>
            <person name="Stocker S."/>
            <person name="Lupas A.N."/>
            <person name="Baumeister W."/>
        </authorList>
    </citation>
    <scope>NUCLEOTIDE SEQUENCE [LARGE SCALE GENOMIC DNA]</scope>
    <source>
        <strain evidence="10">ATCC 25905 / DSM 1728 / JCM 9062 / NBRC 15155 / AMRC-C165</strain>
    </source>
</reference>
<comment type="pathway">
    <text evidence="1">Cofactor biosynthesis; adenosylcobalamin biosynthesis.</text>
</comment>
<dbReference type="UniPathway" id="UPA00148"/>
<dbReference type="OrthoDB" id="6633at2157"/>
<dbReference type="KEGG" id="tac:Ta0659"/>
<dbReference type="CDD" id="cd11641">
    <property type="entry name" value="Precorrin-4_C11-MT"/>
    <property type="match status" value="1"/>
</dbReference>
<dbReference type="InterPro" id="IPR014776">
    <property type="entry name" value="4pyrrole_Mease_sub2"/>
</dbReference>
<keyword evidence="3" id="KW-0169">Cobalamin biosynthesis</keyword>
<keyword evidence="10" id="KW-1185">Reference proteome</keyword>
<dbReference type="Pfam" id="PF00590">
    <property type="entry name" value="TP_methylase"/>
    <property type="match status" value="1"/>
</dbReference>
<feature type="domain" description="Tetrapyrrole methylase" evidence="8">
    <location>
        <begin position="2"/>
        <end position="206"/>
    </location>
</feature>
<organism evidence="9 10">
    <name type="scientific">Thermoplasma acidophilum (strain ATCC 25905 / DSM 1728 / JCM 9062 / NBRC 15155 / AMRC-C165)</name>
    <dbReference type="NCBI Taxonomy" id="273075"/>
    <lineage>
        <taxon>Archaea</taxon>
        <taxon>Methanobacteriati</taxon>
        <taxon>Thermoplasmatota</taxon>
        <taxon>Thermoplasmata</taxon>
        <taxon>Thermoplasmatales</taxon>
        <taxon>Thermoplasmataceae</taxon>
        <taxon>Thermoplasma</taxon>
    </lineage>
</organism>
<dbReference type="NCBIfam" id="TIGR01465">
    <property type="entry name" value="cobM_cbiF"/>
    <property type="match status" value="1"/>
</dbReference>
<dbReference type="GO" id="GO:0046026">
    <property type="term" value="F:precorrin-4 C11-methyltransferase activity"/>
    <property type="evidence" value="ECO:0007669"/>
    <property type="project" value="InterPro"/>
</dbReference>
<dbReference type="PROSITE" id="PS00840">
    <property type="entry name" value="SUMT_2"/>
    <property type="match status" value="1"/>
</dbReference>